<evidence type="ECO:0000313" key="1">
    <source>
        <dbReference type="EMBL" id="MBI6875584.1"/>
    </source>
</evidence>
<dbReference type="Gene3D" id="3.40.109.40">
    <property type="match status" value="1"/>
</dbReference>
<gene>
    <name evidence="1" type="ORF">I6U51_23200</name>
</gene>
<accession>A0A934I0N1</accession>
<dbReference type="InterPro" id="IPR037010">
    <property type="entry name" value="VitB12-dep_Met_synth_activ_sf"/>
</dbReference>
<sequence>MNNCILIKDFNFSINPYEISKKLNLSHDRNIRIIESLAKEAEKIAVPKAVFKECFICERGDNFVVLDGIKFNSRVININLSSESRAFPYIVTCGTELKHWCDSNSDKFERKVAEFITQEILIQCHILLKNYIEKNFNTGNLARVNPGSTVDWDIKEQENIFSILGDKVSSTGVVLDSNYFMFPEKTYSGVYFHNETNYKNCYMCTAKACPFRERNYDDGYYDKHFK</sequence>
<comment type="caution">
    <text evidence="1">The sequence shown here is derived from an EMBL/GenBank/DDBJ whole genome shotgun (WGS) entry which is preliminary data.</text>
</comment>
<dbReference type="RefSeq" id="WP_211144922.1">
    <property type="nucleotide sequence ID" value="NZ_JAEEGB010000045.1"/>
</dbReference>
<keyword evidence="2" id="KW-1185">Reference proteome</keyword>
<proteinExistence type="predicted"/>
<dbReference type="GO" id="GO:0008705">
    <property type="term" value="F:methionine synthase activity"/>
    <property type="evidence" value="ECO:0007669"/>
    <property type="project" value="InterPro"/>
</dbReference>
<protein>
    <recommendedName>
        <fullName evidence="3">Vitamin B12 dependent methionine synthase, activation domain</fullName>
    </recommendedName>
</protein>
<dbReference type="AlphaFoldDB" id="A0A934I0N1"/>
<name>A0A934I0N1_9CLOT</name>
<reference evidence="1" key="1">
    <citation type="submission" date="2020-12" db="EMBL/GenBank/DDBJ databases">
        <title>Clostridium thailandense sp. nov., a novel acetogenic bacterium isolated from peat land soil in Thailand.</title>
        <authorList>
            <person name="Chaikitkaew S."/>
            <person name="Birkeland N.K."/>
        </authorList>
    </citation>
    <scope>NUCLEOTIDE SEQUENCE</scope>
    <source>
        <strain evidence="1">DSM 17425</strain>
    </source>
</reference>
<dbReference type="EMBL" id="JAEEGB010000045">
    <property type="protein sequence ID" value="MBI6875584.1"/>
    <property type="molecule type" value="Genomic_DNA"/>
</dbReference>
<organism evidence="1 2">
    <name type="scientific">Clostridium aciditolerans</name>
    <dbReference type="NCBI Taxonomy" id="339861"/>
    <lineage>
        <taxon>Bacteria</taxon>
        <taxon>Bacillati</taxon>
        <taxon>Bacillota</taxon>
        <taxon>Clostridia</taxon>
        <taxon>Eubacteriales</taxon>
        <taxon>Clostridiaceae</taxon>
        <taxon>Clostridium</taxon>
    </lineage>
</organism>
<evidence type="ECO:0000313" key="2">
    <source>
        <dbReference type="Proteomes" id="UP000622687"/>
    </source>
</evidence>
<dbReference type="Proteomes" id="UP000622687">
    <property type="component" value="Unassembled WGS sequence"/>
</dbReference>
<dbReference type="SUPFAM" id="SSF56507">
    <property type="entry name" value="Methionine synthase activation domain-like"/>
    <property type="match status" value="1"/>
</dbReference>
<evidence type="ECO:0008006" key="3">
    <source>
        <dbReference type="Google" id="ProtNLM"/>
    </source>
</evidence>